<dbReference type="Proteomes" id="UP000784294">
    <property type="component" value="Unassembled WGS sequence"/>
</dbReference>
<feature type="compositionally biased region" description="Basic and acidic residues" evidence="1">
    <location>
        <begin position="20"/>
        <end position="29"/>
    </location>
</feature>
<organism evidence="2 3">
    <name type="scientific">Protopolystoma xenopodis</name>
    <dbReference type="NCBI Taxonomy" id="117903"/>
    <lineage>
        <taxon>Eukaryota</taxon>
        <taxon>Metazoa</taxon>
        <taxon>Spiralia</taxon>
        <taxon>Lophotrochozoa</taxon>
        <taxon>Platyhelminthes</taxon>
        <taxon>Monogenea</taxon>
        <taxon>Polyopisthocotylea</taxon>
        <taxon>Polystomatidea</taxon>
        <taxon>Polystomatidae</taxon>
        <taxon>Protopolystoma</taxon>
    </lineage>
</organism>
<accession>A0A448X4F4</accession>
<evidence type="ECO:0000313" key="3">
    <source>
        <dbReference type="Proteomes" id="UP000784294"/>
    </source>
</evidence>
<dbReference type="EMBL" id="CAAALY010089614">
    <property type="protein sequence ID" value="VEL27755.1"/>
    <property type="molecule type" value="Genomic_DNA"/>
</dbReference>
<protein>
    <submittedName>
        <fullName evidence="2">Uncharacterized protein</fullName>
    </submittedName>
</protein>
<proteinExistence type="predicted"/>
<gene>
    <name evidence="2" type="ORF">PXEA_LOCUS21195</name>
</gene>
<sequence>MPPVCSCRVGRLVVSARRHASVERTRRPNENCCRMSAGPSSGGSEASHVGGRATAKSERAKSKMTTL</sequence>
<evidence type="ECO:0000313" key="2">
    <source>
        <dbReference type="EMBL" id="VEL27755.1"/>
    </source>
</evidence>
<dbReference type="AlphaFoldDB" id="A0A448X4F4"/>
<reference evidence="2" key="1">
    <citation type="submission" date="2018-11" db="EMBL/GenBank/DDBJ databases">
        <authorList>
            <consortium name="Pathogen Informatics"/>
        </authorList>
    </citation>
    <scope>NUCLEOTIDE SEQUENCE</scope>
</reference>
<name>A0A448X4F4_9PLAT</name>
<comment type="caution">
    <text evidence="2">The sequence shown here is derived from an EMBL/GenBank/DDBJ whole genome shotgun (WGS) entry which is preliminary data.</text>
</comment>
<evidence type="ECO:0000256" key="1">
    <source>
        <dbReference type="SAM" id="MobiDB-lite"/>
    </source>
</evidence>
<keyword evidence="3" id="KW-1185">Reference proteome</keyword>
<feature type="region of interest" description="Disordered" evidence="1">
    <location>
        <begin position="19"/>
        <end position="67"/>
    </location>
</feature>
<feature type="compositionally biased region" description="Low complexity" evidence="1">
    <location>
        <begin position="36"/>
        <end position="47"/>
    </location>
</feature>